<name>A0ABP4VFE2_9MICO</name>
<dbReference type="Pfam" id="PF07228">
    <property type="entry name" value="SpoIIE"/>
    <property type="match status" value="1"/>
</dbReference>
<dbReference type="SMART" id="SM00065">
    <property type="entry name" value="GAF"/>
    <property type="match status" value="2"/>
</dbReference>
<gene>
    <name evidence="4" type="ORF">GCM10009809_21090</name>
</gene>
<feature type="domain" description="GAF" evidence="2">
    <location>
        <begin position="189"/>
        <end position="338"/>
    </location>
</feature>
<evidence type="ECO:0008006" key="6">
    <source>
        <dbReference type="Google" id="ProtNLM"/>
    </source>
</evidence>
<evidence type="ECO:0000313" key="5">
    <source>
        <dbReference type="Proteomes" id="UP001501138"/>
    </source>
</evidence>
<proteinExistence type="predicted"/>
<accession>A0ABP4VFE2</accession>
<feature type="domain" description="GAF" evidence="2">
    <location>
        <begin position="19"/>
        <end position="165"/>
    </location>
</feature>
<dbReference type="SMART" id="SM00331">
    <property type="entry name" value="PP2C_SIG"/>
    <property type="match status" value="1"/>
</dbReference>
<organism evidence="4 5">
    <name type="scientific">Isoptericola hypogeus</name>
    <dbReference type="NCBI Taxonomy" id="300179"/>
    <lineage>
        <taxon>Bacteria</taxon>
        <taxon>Bacillati</taxon>
        <taxon>Actinomycetota</taxon>
        <taxon>Actinomycetes</taxon>
        <taxon>Micrococcales</taxon>
        <taxon>Promicromonosporaceae</taxon>
        <taxon>Isoptericola</taxon>
    </lineage>
</organism>
<dbReference type="PANTHER" id="PTHR43156">
    <property type="entry name" value="STAGE II SPORULATION PROTEIN E-RELATED"/>
    <property type="match status" value="1"/>
</dbReference>
<reference evidence="5" key="1">
    <citation type="journal article" date="2019" name="Int. J. Syst. Evol. Microbiol.">
        <title>The Global Catalogue of Microorganisms (GCM) 10K type strain sequencing project: providing services to taxonomists for standard genome sequencing and annotation.</title>
        <authorList>
            <consortium name="The Broad Institute Genomics Platform"/>
            <consortium name="The Broad Institute Genome Sequencing Center for Infectious Disease"/>
            <person name="Wu L."/>
            <person name="Ma J."/>
        </authorList>
    </citation>
    <scope>NUCLEOTIDE SEQUENCE [LARGE SCALE GENOMIC DNA]</scope>
    <source>
        <strain evidence="5">JCM 15589</strain>
    </source>
</reference>
<protein>
    <recommendedName>
        <fullName evidence="6">GAF domain-containing protein</fullName>
    </recommendedName>
</protein>
<dbReference type="PANTHER" id="PTHR43156:SF2">
    <property type="entry name" value="STAGE II SPORULATION PROTEIN E"/>
    <property type="match status" value="1"/>
</dbReference>
<feature type="domain" description="PPM-type phosphatase" evidence="3">
    <location>
        <begin position="358"/>
        <end position="573"/>
    </location>
</feature>
<keyword evidence="5" id="KW-1185">Reference proteome</keyword>
<dbReference type="EMBL" id="BAAAPM010000003">
    <property type="protein sequence ID" value="GAA1725111.1"/>
    <property type="molecule type" value="Genomic_DNA"/>
</dbReference>
<evidence type="ECO:0000256" key="1">
    <source>
        <dbReference type="ARBA" id="ARBA00022801"/>
    </source>
</evidence>
<evidence type="ECO:0000313" key="4">
    <source>
        <dbReference type="EMBL" id="GAA1725111.1"/>
    </source>
</evidence>
<dbReference type="InterPro" id="IPR052016">
    <property type="entry name" value="Bact_Sigma-Reg"/>
</dbReference>
<dbReference type="Gene3D" id="3.30.450.40">
    <property type="match status" value="2"/>
</dbReference>
<dbReference type="Proteomes" id="UP001501138">
    <property type="component" value="Unassembled WGS sequence"/>
</dbReference>
<evidence type="ECO:0000259" key="2">
    <source>
        <dbReference type="SMART" id="SM00065"/>
    </source>
</evidence>
<dbReference type="InterPro" id="IPR003018">
    <property type="entry name" value="GAF"/>
</dbReference>
<dbReference type="SUPFAM" id="SSF55781">
    <property type="entry name" value="GAF domain-like"/>
    <property type="match status" value="2"/>
</dbReference>
<dbReference type="Pfam" id="PF01590">
    <property type="entry name" value="GAF"/>
    <property type="match status" value="1"/>
</dbReference>
<dbReference type="Gene3D" id="3.60.40.10">
    <property type="entry name" value="PPM-type phosphatase domain"/>
    <property type="match status" value="1"/>
</dbReference>
<dbReference type="InterPro" id="IPR001932">
    <property type="entry name" value="PPM-type_phosphatase-like_dom"/>
</dbReference>
<sequence length="574" mass="62386">MISPSTADLLEEAGLARPVADESFDRFARLVQRHLGVPTALVTIVLPDSQVYPGARGLPEPYQATRRTTLADPLCGETISRGRRLVVSDLRADPRLSRTATVTELGMAAYAGYPIFDRHGTAVGTVCALDQQPRSWSASDLATLADLAAACTAELRLRLERRRAHRIQQVAVNATRRTRLLLDLTERFAGATTLEEIIEAVRASASGIGTMWAGMALTDASGTALTLVEREGTYPHLARHWPLVQPAVAAVTRARRPTFFRDGAAVLRKLPAFAPWVDESMGGMAFLPLVSHDRLLGLLALLWRGPHDHDDESRRTAVALGTGVTQALARVRVLDERHRVAATLQAAMLTDLPSVPYLDLATTYATATRTDQVGGDWYDAVVRDARSSVLMIGDVTGHDMQAAARMGQLRSMLRTLVWRQDAPPARLLRELDQANRGLGLAASGTALVARLDRSDDGGCRLRWASAGHPRPVVIRADGRVEELPGRPDLILGVDPTTARRDHAAALRPGDTLLLYTDGLVESRTVSYATRLTELREALADLAGCPTADLPRLLVDRLVRTEQHDDVAVLAARVR</sequence>
<dbReference type="SUPFAM" id="SSF81606">
    <property type="entry name" value="PP2C-like"/>
    <property type="match status" value="1"/>
</dbReference>
<comment type="caution">
    <text evidence="4">The sequence shown here is derived from an EMBL/GenBank/DDBJ whole genome shotgun (WGS) entry which is preliminary data.</text>
</comment>
<dbReference type="InterPro" id="IPR036457">
    <property type="entry name" value="PPM-type-like_dom_sf"/>
</dbReference>
<evidence type="ECO:0000259" key="3">
    <source>
        <dbReference type="SMART" id="SM00331"/>
    </source>
</evidence>
<dbReference type="InterPro" id="IPR029016">
    <property type="entry name" value="GAF-like_dom_sf"/>
</dbReference>
<keyword evidence="1" id="KW-0378">Hydrolase</keyword>
<dbReference type="RefSeq" id="WP_344248333.1">
    <property type="nucleotide sequence ID" value="NZ_BAAAPM010000003.1"/>
</dbReference>